<keyword evidence="1" id="KW-0472">Membrane</keyword>
<evidence type="ECO:0000313" key="3">
    <source>
        <dbReference type="Proteomes" id="UP000034838"/>
    </source>
</evidence>
<dbReference type="AlphaFoldDB" id="A0A1J4PR74"/>
<feature type="transmembrane region" description="Helical" evidence="1">
    <location>
        <begin position="111"/>
        <end position="133"/>
    </location>
</feature>
<sequence length="180" mass="19050">MFLAANGISGLRTAAIATTATAVLVLVWRLQARRQVRHAVVGALLATACAAAAAWTGQARGFFLVPMLMPAATTAACLLSLAADRPLAGLVTNKIVGGPPGWRSHRALHRFYAVSTVVIALLSFLSLAAQVALYHWSDVAMLGLLHILMGASWTAITALSTLLARRKIIRERATAEADNR</sequence>
<keyword evidence="1" id="KW-1133">Transmembrane helix</keyword>
<dbReference type="EMBL" id="LBDA02000118">
    <property type="protein sequence ID" value="OIK23234.1"/>
    <property type="molecule type" value="Genomic_DNA"/>
</dbReference>
<feature type="transmembrane region" description="Helical" evidence="1">
    <location>
        <begin position="6"/>
        <end position="27"/>
    </location>
</feature>
<gene>
    <name evidence="2" type="ORF">VT52_033605</name>
</gene>
<evidence type="ECO:0000313" key="2">
    <source>
        <dbReference type="EMBL" id="OIK23234.1"/>
    </source>
</evidence>
<feature type="transmembrane region" description="Helical" evidence="1">
    <location>
        <begin position="63"/>
        <end position="83"/>
    </location>
</feature>
<dbReference type="Pfam" id="PF11361">
    <property type="entry name" value="DUF3159"/>
    <property type="match status" value="1"/>
</dbReference>
<evidence type="ECO:0000256" key="1">
    <source>
        <dbReference type="SAM" id="Phobius"/>
    </source>
</evidence>
<protein>
    <recommendedName>
        <fullName evidence="4">DUF3159 domain-containing protein</fullName>
    </recommendedName>
</protein>
<feature type="transmembrane region" description="Helical" evidence="1">
    <location>
        <begin position="39"/>
        <end position="57"/>
    </location>
</feature>
<reference evidence="2" key="1">
    <citation type="submission" date="2016-10" db="EMBL/GenBank/DDBJ databases">
        <title>Genome sequence of Streptomyces malaysiense MUSC 136.</title>
        <authorList>
            <person name="Lee L.-H."/>
            <person name="Ser H.-L."/>
        </authorList>
    </citation>
    <scope>NUCLEOTIDE SEQUENCE [LARGE SCALE GENOMIC DNA]</scope>
    <source>
        <strain evidence="2">MUSC 136</strain>
    </source>
</reference>
<organism evidence="2 3">
    <name type="scientific">Streptomyces malaysiense</name>
    <dbReference type="NCBI Taxonomy" id="1428626"/>
    <lineage>
        <taxon>Bacteria</taxon>
        <taxon>Bacillati</taxon>
        <taxon>Actinomycetota</taxon>
        <taxon>Actinomycetes</taxon>
        <taxon>Kitasatosporales</taxon>
        <taxon>Streptomycetaceae</taxon>
        <taxon>Streptomyces</taxon>
    </lineage>
</organism>
<name>A0A1J4PR74_9ACTN</name>
<proteinExistence type="predicted"/>
<dbReference type="InterPro" id="IPR016566">
    <property type="entry name" value="UCP010219"/>
</dbReference>
<keyword evidence="1" id="KW-0812">Transmembrane</keyword>
<feature type="transmembrane region" description="Helical" evidence="1">
    <location>
        <begin position="139"/>
        <end position="164"/>
    </location>
</feature>
<keyword evidence="3" id="KW-1185">Reference proteome</keyword>
<comment type="caution">
    <text evidence="2">The sequence shown here is derived from an EMBL/GenBank/DDBJ whole genome shotgun (WGS) entry which is preliminary data.</text>
</comment>
<accession>A0A1J4PR74</accession>
<dbReference type="Proteomes" id="UP000034838">
    <property type="component" value="Unassembled WGS sequence"/>
</dbReference>
<evidence type="ECO:0008006" key="4">
    <source>
        <dbReference type="Google" id="ProtNLM"/>
    </source>
</evidence>